<gene>
    <name evidence="2" type="ORF">JOL79_11105</name>
</gene>
<reference evidence="2" key="1">
    <citation type="submission" date="2021-02" db="EMBL/GenBank/DDBJ databases">
        <title>Draft genome sequence of Microbispora sp. RL4-1S isolated from rice leaves in Thailand.</title>
        <authorList>
            <person name="Muangham S."/>
            <person name="Duangmal K."/>
        </authorList>
    </citation>
    <scope>NUCLEOTIDE SEQUENCE</scope>
    <source>
        <strain evidence="2">RL4-1S</strain>
    </source>
</reference>
<accession>A0A940WF24</accession>
<proteinExistence type="predicted"/>
<comment type="caution">
    <text evidence="2">The sequence shown here is derived from an EMBL/GenBank/DDBJ whole genome shotgun (WGS) entry which is preliminary data.</text>
</comment>
<evidence type="ECO:0000256" key="1">
    <source>
        <dbReference type="SAM" id="MobiDB-lite"/>
    </source>
</evidence>
<organism evidence="2 3">
    <name type="scientific">Microbispora oryzae</name>
    <dbReference type="NCBI Taxonomy" id="2806554"/>
    <lineage>
        <taxon>Bacteria</taxon>
        <taxon>Bacillati</taxon>
        <taxon>Actinomycetota</taxon>
        <taxon>Actinomycetes</taxon>
        <taxon>Streptosporangiales</taxon>
        <taxon>Streptosporangiaceae</taxon>
        <taxon>Microbispora</taxon>
    </lineage>
</organism>
<feature type="compositionally biased region" description="Basic and acidic residues" evidence="1">
    <location>
        <begin position="107"/>
        <end position="122"/>
    </location>
</feature>
<dbReference type="RefSeq" id="WP_210155669.1">
    <property type="nucleotide sequence ID" value="NZ_JAFCNB010000005.1"/>
</dbReference>
<sequence>MYEQYLHGVPEAADTVRRWARTTARQHHPALADECERIIARLVADAVPRTPADGLIKVVIIPSLTGLRIEVGDPGDPVPSGAGSEWAEVSTLAASFGASRTAQGHRAWAELRKPTRAGGDVR</sequence>
<feature type="region of interest" description="Disordered" evidence="1">
    <location>
        <begin position="99"/>
        <end position="122"/>
    </location>
</feature>
<evidence type="ECO:0000313" key="2">
    <source>
        <dbReference type="EMBL" id="MBP2704360.1"/>
    </source>
</evidence>
<protein>
    <submittedName>
        <fullName evidence="2">Uncharacterized protein</fullName>
    </submittedName>
</protein>
<evidence type="ECO:0000313" key="3">
    <source>
        <dbReference type="Proteomes" id="UP000674234"/>
    </source>
</evidence>
<dbReference type="Proteomes" id="UP000674234">
    <property type="component" value="Unassembled WGS sequence"/>
</dbReference>
<keyword evidence="3" id="KW-1185">Reference proteome</keyword>
<dbReference type="EMBL" id="JAFCNB010000005">
    <property type="protein sequence ID" value="MBP2704360.1"/>
    <property type="molecule type" value="Genomic_DNA"/>
</dbReference>
<name>A0A940WF24_9ACTN</name>
<dbReference type="AlphaFoldDB" id="A0A940WF24"/>